<gene>
    <name evidence="7" type="ORF">FTW19_22310</name>
</gene>
<keyword evidence="8" id="KW-1185">Reference proteome</keyword>
<dbReference type="CDD" id="cd00207">
    <property type="entry name" value="fer2"/>
    <property type="match status" value="1"/>
</dbReference>
<dbReference type="SUPFAM" id="SSF47741">
    <property type="entry name" value="CO dehydrogenase ISP C-domain like"/>
    <property type="match status" value="1"/>
</dbReference>
<evidence type="ECO:0000259" key="6">
    <source>
        <dbReference type="PROSITE" id="PS51085"/>
    </source>
</evidence>
<dbReference type="GO" id="GO:0051537">
    <property type="term" value="F:2 iron, 2 sulfur cluster binding"/>
    <property type="evidence" value="ECO:0007669"/>
    <property type="project" value="UniProtKB-KW"/>
</dbReference>
<keyword evidence="5" id="KW-0411">Iron-sulfur</keyword>
<dbReference type="OrthoDB" id="9792018at2"/>
<dbReference type="InterPro" id="IPR012675">
    <property type="entry name" value="Beta-grasp_dom_sf"/>
</dbReference>
<evidence type="ECO:0000256" key="5">
    <source>
        <dbReference type="ARBA" id="ARBA00023014"/>
    </source>
</evidence>
<dbReference type="SUPFAM" id="SSF54292">
    <property type="entry name" value="2Fe-2S ferredoxin-like"/>
    <property type="match status" value="1"/>
</dbReference>
<dbReference type="InterPro" id="IPR006058">
    <property type="entry name" value="2Fe2S_fd_BS"/>
</dbReference>
<feature type="domain" description="2Fe-2S ferredoxin-type" evidence="6">
    <location>
        <begin position="3"/>
        <end position="79"/>
    </location>
</feature>
<dbReference type="Gene3D" id="1.10.150.120">
    <property type="entry name" value="[2Fe-2S]-binding domain"/>
    <property type="match status" value="1"/>
</dbReference>
<dbReference type="PROSITE" id="PS51085">
    <property type="entry name" value="2FE2S_FER_2"/>
    <property type="match status" value="1"/>
</dbReference>
<keyword evidence="3" id="KW-0560">Oxidoreductase</keyword>
<dbReference type="GO" id="GO:0016491">
    <property type="term" value="F:oxidoreductase activity"/>
    <property type="evidence" value="ECO:0007669"/>
    <property type="project" value="UniProtKB-KW"/>
</dbReference>
<protein>
    <submittedName>
        <fullName evidence="7">(2Fe-2S)-binding protein</fullName>
    </submittedName>
</protein>
<dbReference type="InterPro" id="IPR001041">
    <property type="entry name" value="2Fe-2S_ferredoxin-type"/>
</dbReference>
<keyword evidence="2" id="KW-0479">Metal-binding</keyword>
<dbReference type="InterPro" id="IPR002888">
    <property type="entry name" value="2Fe-2S-bd"/>
</dbReference>
<evidence type="ECO:0000256" key="4">
    <source>
        <dbReference type="ARBA" id="ARBA00023004"/>
    </source>
</evidence>
<reference evidence="7 8" key="1">
    <citation type="submission" date="2019-08" db="EMBL/GenBank/DDBJ databases">
        <title>Complete genome sequence of Terriglobus albidus strain ORNL.</title>
        <authorList>
            <person name="Podar M."/>
        </authorList>
    </citation>
    <scope>NUCLEOTIDE SEQUENCE [LARGE SCALE GENOMIC DNA]</scope>
    <source>
        <strain evidence="7 8">ORNL</strain>
    </source>
</reference>
<dbReference type="EMBL" id="CP042806">
    <property type="protein sequence ID" value="QEE30475.1"/>
    <property type="molecule type" value="Genomic_DNA"/>
</dbReference>
<accession>A0A5B9EH51</accession>
<evidence type="ECO:0000256" key="3">
    <source>
        <dbReference type="ARBA" id="ARBA00023002"/>
    </source>
</evidence>
<evidence type="ECO:0000313" key="8">
    <source>
        <dbReference type="Proteomes" id="UP000321820"/>
    </source>
</evidence>
<dbReference type="PROSITE" id="PS00197">
    <property type="entry name" value="2FE2S_FER_1"/>
    <property type="match status" value="1"/>
</dbReference>
<dbReference type="InterPro" id="IPR036010">
    <property type="entry name" value="2Fe-2S_ferredoxin-like_sf"/>
</dbReference>
<dbReference type="RefSeq" id="WP_147649788.1">
    <property type="nucleotide sequence ID" value="NZ_CP042806.1"/>
</dbReference>
<dbReference type="PANTHER" id="PTHR44379">
    <property type="entry name" value="OXIDOREDUCTASE WITH IRON-SULFUR SUBUNIT"/>
    <property type="match status" value="1"/>
</dbReference>
<dbReference type="InterPro" id="IPR051452">
    <property type="entry name" value="Diverse_Oxidoreductases"/>
</dbReference>
<dbReference type="KEGG" id="talb:FTW19_22310"/>
<evidence type="ECO:0000256" key="1">
    <source>
        <dbReference type="ARBA" id="ARBA00022714"/>
    </source>
</evidence>
<proteinExistence type="predicted"/>
<name>A0A5B9EH51_9BACT</name>
<dbReference type="PANTHER" id="PTHR44379:SF6">
    <property type="entry name" value="BLR6046 PROTEIN"/>
    <property type="match status" value="1"/>
</dbReference>
<evidence type="ECO:0000313" key="7">
    <source>
        <dbReference type="EMBL" id="QEE30475.1"/>
    </source>
</evidence>
<organism evidence="7 8">
    <name type="scientific">Terriglobus albidus</name>
    <dbReference type="NCBI Taxonomy" id="1592106"/>
    <lineage>
        <taxon>Bacteria</taxon>
        <taxon>Pseudomonadati</taxon>
        <taxon>Acidobacteriota</taxon>
        <taxon>Terriglobia</taxon>
        <taxon>Terriglobales</taxon>
        <taxon>Acidobacteriaceae</taxon>
        <taxon>Terriglobus</taxon>
    </lineage>
</organism>
<dbReference type="GO" id="GO:0046872">
    <property type="term" value="F:metal ion binding"/>
    <property type="evidence" value="ECO:0007669"/>
    <property type="project" value="UniProtKB-KW"/>
</dbReference>
<keyword evidence="4" id="KW-0408">Iron</keyword>
<dbReference type="Proteomes" id="UP000321820">
    <property type="component" value="Chromosome"/>
</dbReference>
<dbReference type="AlphaFoldDB" id="A0A5B9EH51"/>
<dbReference type="Pfam" id="PF01799">
    <property type="entry name" value="Fer2_2"/>
    <property type="match status" value="1"/>
</dbReference>
<evidence type="ECO:0000256" key="2">
    <source>
        <dbReference type="ARBA" id="ARBA00022723"/>
    </source>
</evidence>
<dbReference type="Gene3D" id="3.10.20.30">
    <property type="match status" value="1"/>
</dbReference>
<sequence length="177" mass="18754">MADQLILNVNGREHPVHATAETPLLYVLRNELRCTGPRYGCGMAQCGACAVLVDGTEVRSCITPVSATAGKKIVTIEGLPALWAQSKGAAADAETLHPVQQAWIDEQVPQCGYCQSGMMIAAVELLATHPTPSVAQIKDAYTNKPPSPHLCRCGTYAAIIRAVQRASTVMTSNGRPA</sequence>
<keyword evidence="1" id="KW-0001">2Fe-2S</keyword>
<dbReference type="Pfam" id="PF00111">
    <property type="entry name" value="Fer2"/>
    <property type="match status" value="1"/>
</dbReference>
<dbReference type="InterPro" id="IPR036884">
    <property type="entry name" value="2Fe-2S-bd_dom_sf"/>
</dbReference>